<reference evidence="1" key="1">
    <citation type="journal article" date="2015" name="Nature">
        <title>Complex archaea that bridge the gap between prokaryotes and eukaryotes.</title>
        <authorList>
            <person name="Spang A."/>
            <person name="Saw J.H."/>
            <person name="Jorgensen S.L."/>
            <person name="Zaremba-Niedzwiedzka K."/>
            <person name="Martijn J."/>
            <person name="Lind A.E."/>
            <person name="van Eijk R."/>
            <person name="Schleper C."/>
            <person name="Guy L."/>
            <person name="Ettema T.J."/>
        </authorList>
    </citation>
    <scope>NUCLEOTIDE SEQUENCE</scope>
</reference>
<comment type="caution">
    <text evidence="1">The sequence shown here is derived from an EMBL/GenBank/DDBJ whole genome shotgun (WGS) entry which is preliminary data.</text>
</comment>
<proteinExistence type="predicted"/>
<evidence type="ECO:0000313" key="1">
    <source>
        <dbReference type="EMBL" id="KKL90079.1"/>
    </source>
</evidence>
<dbReference type="EMBL" id="LAZR01020111">
    <property type="protein sequence ID" value="KKL90079.1"/>
    <property type="molecule type" value="Genomic_DNA"/>
</dbReference>
<protein>
    <submittedName>
        <fullName evidence="1">Uncharacterized protein</fullName>
    </submittedName>
</protein>
<accession>A0A0F9FUF3</accession>
<sequence>MKTKKGCGEWYGKEVEPHISEPAKCGKHGLCPNCKPKGDLE</sequence>
<name>A0A0F9FUF3_9ZZZZ</name>
<dbReference type="AlphaFoldDB" id="A0A0F9FUF3"/>
<organism evidence="1">
    <name type="scientific">marine sediment metagenome</name>
    <dbReference type="NCBI Taxonomy" id="412755"/>
    <lineage>
        <taxon>unclassified sequences</taxon>
        <taxon>metagenomes</taxon>
        <taxon>ecological metagenomes</taxon>
    </lineage>
</organism>
<gene>
    <name evidence="1" type="ORF">LCGC14_1908320</name>
</gene>